<dbReference type="KEGG" id="sro:Sros_2817"/>
<name>D2B6L1_STRRD</name>
<dbReference type="AlphaFoldDB" id="D2B6L1"/>
<proteinExistence type="predicted"/>
<sequence>MAPGPARLRGLRMPHIVRVLAVLILTLSLSPWGAAAHADPPAAVPEPPVAVSGPVTDRAGVLGGRQAEVEAAIARLRVRHGVRLYVVYVRSFSGMGATDWAAGTARLSGLGRLDLLLAVATGEGRYAVCADPAFPLSGAQLDSVAATAIEPELRHSDWAGAPIVAAREYDAVLASAGTVSAWNGPAHGLRRGPAVQIPDRLWG</sequence>
<dbReference type="eggNOG" id="COG1512">
    <property type="taxonomic scope" value="Bacteria"/>
</dbReference>
<dbReference type="Pfam" id="PF04536">
    <property type="entry name" value="TPM_phosphatase"/>
    <property type="match status" value="1"/>
</dbReference>
<organism evidence="2 3">
    <name type="scientific">Streptosporangium roseum (strain ATCC 12428 / DSM 43021 / JCM 3005 / KCTC 9067 / NCIMB 10171 / NRRL 2505 / NI 9100)</name>
    <dbReference type="NCBI Taxonomy" id="479432"/>
    <lineage>
        <taxon>Bacteria</taxon>
        <taxon>Bacillati</taxon>
        <taxon>Actinomycetota</taxon>
        <taxon>Actinomycetes</taxon>
        <taxon>Streptosporangiales</taxon>
        <taxon>Streptosporangiaceae</taxon>
        <taxon>Streptosporangium</taxon>
    </lineage>
</organism>
<dbReference type="EMBL" id="CP001814">
    <property type="protein sequence ID" value="ACZ85775.1"/>
    <property type="molecule type" value="Genomic_DNA"/>
</dbReference>
<evidence type="ECO:0000313" key="2">
    <source>
        <dbReference type="EMBL" id="ACZ85775.1"/>
    </source>
</evidence>
<gene>
    <name evidence="2" type="ordered locus">Sros_2817</name>
</gene>
<dbReference type="STRING" id="479432.Sros_2817"/>
<reference evidence="2 3" key="1">
    <citation type="journal article" date="2010" name="Stand. Genomic Sci.">
        <title>Complete genome sequence of Streptosporangium roseum type strain (NI 9100).</title>
        <authorList>
            <person name="Nolan M."/>
            <person name="Sikorski J."/>
            <person name="Jando M."/>
            <person name="Lucas S."/>
            <person name="Lapidus A."/>
            <person name="Glavina Del Rio T."/>
            <person name="Chen F."/>
            <person name="Tice H."/>
            <person name="Pitluck S."/>
            <person name="Cheng J.F."/>
            <person name="Chertkov O."/>
            <person name="Sims D."/>
            <person name="Meincke L."/>
            <person name="Brettin T."/>
            <person name="Han C."/>
            <person name="Detter J.C."/>
            <person name="Bruce D."/>
            <person name="Goodwin L."/>
            <person name="Land M."/>
            <person name="Hauser L."/>
            <person name="Chang Y.J."/>
            <person name="Jeffries C.D."/>
            <person name="Ivanova N."/>
            <person name="Mavromatis K."/>
            <person name="Mikhailova N."/>
            <person name="Chen A."/>
            <person name="Palaniappan K."/>
            <person name="Chain P."/>
            <person name="Rohde M."/>
            <person name="Goker M."/>
            <person name="Bristow J."/>
            <person name="Eisen J.A."/>
            <person name="Markowitz V."/>
            <person name="Hugenholtz P."/>
            <person name="Kyrpides N.C."/>
            <person name="Klenk H.P."/>
        </authorList>
    </citation>
    <scope>NUCLEOTIDE SEQUENCE [LARGE SCALE GENOMIC DNA]</scope>
    <source>
        <strain evidence="3">ATCC 12428 / DSM 43021 / JCM 3005 / NI 9100</strain>
    </source>
</reference>
<evidence type="ECO:0000259" key="1">
    <source>
        <dbReference type="Pfam" id="PF04536"/>
    </source>
</evidence>
<dbReference type="Proteomes" id="UP000002029">
    <property type="component" value="Chromosome"/>
</dbReference>
<feature type="domain" description="TPM" evidence="1">
    <location>
        <begin position="55"/>
        <end position="168"/>
    </location>
</feature>
<dbReference type="HOGENOM" id="CLU_1348327_0_0_11"/>
<evidence type="ECO:0000313" key="3">
    <source>
        <dbReference type="Proteomes" id="UP000002029"/>
    </source>
</evidence>
<dbReference type="InterPro" id="IPR007621">
    <property type="entry name" value="TPM_dom"/>
</dbReference>
<keyword evidence="3" id="KW-1185">Reference proteome</keyword>
<protein>
    <recommendedName>
        <fullName evidence="1">TPM domain-containing protein</fullName>
    </recommendedName>
</protein>
<dbReference type="OrthoDB" id="5105562at2"/>
<dbReference type="Gene3D" id="3.10.310.50">
    <property type="match status" value="1"/>
</dbReference>
<accession>D2B6L1</accession>